<sequence length="122" mass="13831">MELDRIAKIEPIRVNYPSDSLKVEHSAPSIPKSIEVIKQAELQGDVTISDHQLVKAIDRAIKNMQGPNTSLEFSVHNKTKEIMVKVLNKDTGEVIREIPPEKTLDFVAKMWKMAGLLVDERR</sequence>
<dbReference type="EMBL" id="RBZM01000011">
    <property type="protein sequence ID" value="RKP47252.1"/>
    <property type="molecule type" value="Genomic_DNA"/>
</dbReference>
<dbReference type="InterPro" id="IPR035924">
    <property type="entry name" value="FlaG-like_sf"/>
</dbReference>
<gene>
    <name evidence="1" type="ORF">D7Z26_23380</name>
</gene>
<proteinExistence type="predicted"/>
<dbReference type="PANTHER" id="PTHR37166">
    <property type="entry name" value="PROTEIN FLAG"/>
    <property type="match status" value="1"/>
</dbReference>
<dbReference type="Proteomes" id="UP000282076">
    <property type="component" value="Unassembled WGS sequence"/>
</dbReference>
<accession>A0A494XB46</accession>
<dbReference type="PANTHER" id="PTHR37166:SF1">
    <property type="entry name" value="PROTEIN FLAG"/>
    <property type="match status" value="1"/>
</dbReference>
<organism evidence="1 2">
    <name type="scientific">Cohnella endophytica</name>
    <dbReference type="NCBI Taxonomy" id="2419778"/>
    <lineage>
        <taxon>Bacteria</taxon>
        <taxon>Bacillati</taxon>
        <taxon>Bacillota</taxon>
        <taxon>Bacilli</taxon>
        <taxon>Bacillales</taxon>
        <taxon>Paenibacillaceae</taxon>
        <taxon>Cohnella</taxon>
    </lineage>
</organism>
<dbReference type="Pfam" id="PF03646">
    <property type="entry name" value="FlaG"/>
    <property type="match status" value="1"/>
</dbReference>
<keyword evidence="1" id="KW-0966">Cell projection</keyword>
<keyword evidence="1" id="KW-0282">Flagellum</keyword>
<protein>
    <submittedName>
        <fullName evidence="1">Flagellar protein FlaG</fullName>
    </submittedName>
</protein>
<comment type="caution">
    <text evidence="1">The sequence shown here is derived from an EMBL/GenBank/DDBJ whole genome shotgun (WGS) entry which is preliminary data.</text>
</comment>
<evidence type="ECO:0000313" key="2">
    <source>
        <dbReference type="Proteomes" id="UP000282076"/>
    </source>
</evidence>
<dbReference type="AlphaFoldDB" id="A0A494XB46"/>
<dbReference type="InterPro" id="IPR005186">
    <property type="entry name" value="FlaG"/>
</dbReference>
<dbReference type="SUPFAM" id="SSF160214">
    <property type="entry name" value="FlaG-like"/>
    <property type="match status" value="1"/>
</dbReference>
<name>A0A494XB46_9BACL</name>
<keyword evidence="2" id="KW-1185">Reference proteome</keyword>
<keyword evidence="1" id="KW-0969">Cilium</keyword>
<reference evidence="1 2" key="1">
    <citation type="submission" date="2018-10" db="EMBL/GenBank/DDBJ databases">
        <title>Cohnella sp. M2MS4P-1, whole genome shotgun sequence.</title>
        <authorList>
            <person name="Tuo L."/>
        </authorList>
    </citation>
    <scope>NUCLEOTIDE SEQUENCE [LARGE SCALE GENOMIC DNA]</scope>
    <source>
        <strain evidence="1 2">M2MS4P-1</strain>
    </source>
</reference>
<dbReference type="Gene3D" id="3.30.160.170">
    <property type="entry name" value="FlaG-like"/>
    <property type="match status" value="1"/>
</dbReference>
<evidence type="ECO:0000313" key="1">
    <source>
        <dbReference type="EMBL" id="RKP47252.1"/>
    </source>
</evidence>
<dbReference type="OrthoDB" id="9799867at2"/>